<feature type="domain" description="YdbS-like PH" evidence="3">
    <location>
        <begin position="83"/>
        <end position="153"/>
    </location>
</feature>
<dbReference type="EMBL" id="CP001686">
    <property type="protein sequence ID" value="ACV07561.1"/>
    <property type="molecule type" value="Genomic_DNA"/>
</dbReference>
<dbReference type="PANTHER" id="PTHR37938:SF1">
    <property type="entry name" value="BLL0215 PROTEIN"/>
    <property type="match status" value="1"/>
</dbReference>
<dbReference type="Pfam" id="PF03703">
    <property type="entry name" value="bPH_2"/>
    <property type="match status" value="1"/>
</dbReference>
<dbReference type="STRING" id="478801.Ksed_26060"/>
<dbReference type="AlphaFoldDB" id="C7NGN9"/>
<dbReference type="HOGENOM" id="CLU_1132444_0_0_11"/>
<protein>
    <submittedName>
        <fullName evidence="4">Uncharacterized conserved protein</fullName>
    </submittedName>
</protein>
<dbReference type="KEGG" id="kse:Ksed_26060"/>
<feature type="transmembrane region" description="Helical" evidence="2">
    <location>
        <begin position="64"/>
        <end position="83"/>
    </location>
</feature>
<proteinExistence type="predicted"/>
<evidence type="ECO:0000256" key="2">
    <source>
        <dbReference type="SAM" id="Phobius"/>
    </source>
</evidence>
<feature type="compositionally biased region" description="Basic residues" evidence="1">
    <location>
        <begin position="228"/>
        <end position="245"/>
    </location>
</feature>
<accession>C7NGN9</accession>
<evidence type="ECO:0000256" key="1">
    <source>
        <dbReference type="SAM" id="MobiDB-lite"/>
    </source>
</evidence>
<dbReference type="PANTHER" id="PTHR37938">
    <property type="entry name" value="BLL0215 PROTEIN"/>
    <property type="match status" value="1"/>
</dbReference>
<reference evidence="4 5" key="1">
    <citation type="journal article" date="2009" name="Stand. Genomic Sci.">
        <title>Complete genome sequence of Kytococcus sedentarius type strain (541).</title>
        <authorList>
            <person name="Sims D."/>
            <person name="Brettin T."/>
            <person name="Detter J.C."/>
            <person name="Han C."/>
            <person name="Lapidus A."/>
            <person name="Copeland A."/>
            <person name="Glavina Del Rio T."/>
            <person name="Nolan M."/>
            <person name="Chen F."/>
            <person name="Lucas S."/>
            <person name="Tice H."/>
            <person name="Cheng J.F."/>
            <person name="Bruce D."/>
            <person name="Goodwin L."/>
            <person name="Pitluck S."/>
            <person name="Ovchinnikova G."/>
            <person name="Pati A."/>
            <person name="Ivanova N."/>
            <person name="Mavrommatis K."/>
            <person name="Chen A."/>
            <person name="Palaniappan K."/>
            <person name="D'haeseleer P."/>
            <person name="Chain P."/>
            <person name="Bristow J."/>
            <person name="Eisen J.A."/>
            <person name="Markowitz V."/>
            <person name="Hugenholtz P."/>
            <person name="Schneider S."/>
            <person name="Goker M."/>
            <person name="Pukall R."/>
            <person name="Kyrpides N.C."/>
            <person name="Klenk H.P."/>
        </authorList>
    </citation>
    <scope>NUCLEOTIDE SEQUENCE [LARGE SCALE GENOMIC DNA]</scope>
    <source>
        <strain evidence="5">ATCC 14392 / DSM 20547 / JCM 11482 / CCUG 33030 / NBRC 15357 / NCTC 11040 / CCM 314 / 541</strain>
    </source>
</reference>
<dbReference type="InterPro" id="IPR005182">
    <property type="entry name" value="YdbS-like_PH"/>
</dbReference>
<gene>
    <name evidence="4" type="ordered locus">Ksed_26060</name>
</gene>
<evidence type="ECO:0000259" key="3">
    <source>
        <dbReference type="Pfam" id="PF03703"/>
    </source>
</evidence>
<name>C7NGN9_KYTSD</name>
<dbReference type="Proteomes" id="UP000006666">
    <property type="component" value="Chromosome"/>
</dbReference>
<sequence>MDAEPQINLDLVARYLVAGERVVIAVRYHWVTIVEPIASALLGLALVLWVGATIPAEFVAVADILWWLWFAVLARTLFLLWEWRRTWFVGTDRRLLLTYGVIVRRVAMMPLSKVTDMNYGRSLLGRILGYGTFTMESAGQSQALSKIDFVPDPDTHYRAMVSEIFRGPTSTPPADPDEDLEAAHEAGEPDSLFDADGVFLPEGADDDVERVRLEGDEDFDHEENPRTALKRRRAAQRRRQRDGAG</sequence>
<keyword evidence="2" id="KW-0472">Membrane</keyword>
<keyword evidence="2" id="KW-1133">Transmembrane helix</keyword>
<feature type="transmembrane region" description="Helical" evidence="2">
    <location>
        <begin position="30"/>
        <end position="52"/>
    </location>
</feature>
<dbReference type="RefSeq" id="WP_015780482.1">
    <property type="nucleotide sequence ID" value="NC_013169.1"/>
</dbReference>
<evidence type="ECO:0000313" key="5">
    <source>
        <dbReference type="Proteomes" id="UP000006666"/>
    </source>
</evidence>
<feature type="region of interest" description="Disordered" evidence="1">
    <location>
        <begin position="166"/>
        <end position="245"/>
    </location>
</feature>
<dbReference type="eggNOG" id="COG3428">
    <property type="taxonomic scope" value="Bacteria"/>
</dbReference>
<organism evidence="4 5">
    <name type="scientific">Kytococcus sedentarius (strain ATCC 14392 / DSM 20547 / JCM 11482 / CCUG 33030 / NBRC 15357 / NCTC 11040 / CCM 314 / 541)</name>
    <name type="common">Micrococcus sedentarius</name>
    <dbReference type="NCBI Taxonomy" id="478801"/>
    <lineage>
        <taxon>Bacteria</taxon>
        <taxon>Bacillati</taxon>
        <taxon>Actinomycetota</taxon>
        <taxon>Actinomycetes</taxon>
        <taxon>Micrococcales</taxon>
        <taxon>Kytococcaceae</taxon>
        <taxon>Kytococcus</taxon>
    </lineage>
</organism>
<keyword evidence="5" id="KW-1185">Reference proteome</keyword>
<evidence type="ECO:0000313" key="4">
    <source>
        <dbReference type="EMBL" id="ACV07561.1"/>
    </source>
</evidence>
<keyword evidence="2" id="KW-0812">Transmembrane</keyword>